<keyword evidence="2" id="KW-0732">Signal</keyword>
<feature type="chain" id="PRO_5042925750" evidence="2">
    <location>
        <begin position="24"/>
        <end position="120"/>
    </location>
</feature>
<feature type="transmembrane region" description="Helical" evidence="1">
    <location>
        <begin position="101"/>
        <end position="119"/>
    </location>
</feature>
<evidence type="ECO:0000313" key="3">
    <source>
        <dbReference type="EMBL" id="KAK5971697.1"/>
    </source>
</evidence>
<sequence length="120" mass="13434">MATTTSWLTILLVTVFAVHSTATLTHRACHDRVPQCHLRWGWASRPDGVSVNGVQYLKGPIPLTWTGPTRSYEPSRPRRQGNLRVSMISIKPTVKTTKLDLIAGILLIFVCDMLLLSFTF</sequence>
<protein>
    <submittedName>
        <fullName evidence="3">Uncharacterized protein</fullName>
    </submittedName>
</protein>
<organism evidence="3 4">
    <name type="scientific">Trichostrongylus colubriformis</name>
    <name type="common">Black scour worm</name>
    <dbReference type="NCBI Taxonomy" id="6319"/>
    <lineage>
        <taxon>Eukaryota</taxon>
        <taxon>Metazoa</taxon>
        <taxon>Ecdysozoa</taxon>
        <taxon>Nematoda</taxon>
        <taxon>Chromadorea</taxon>
        <taxon>Rhabditida</taxon>
        <taxon>Rhabditina</taxon>
        <taxon>Rhabditomorpha</taxon>
        <taxon>Strongyloidea</taxon>
        <taxon>Trichostrongylidae</taxon>
        <taxon>Trichostrongylus</taxon>
    </lineage>
</organism>
<evidence type="ECO:0000313" key="4">
    <source>
        <dbReference type="Proteomes" id="UP001331761"/>
    </source>
</evidence>
<proteinExistence type="predicted"/>
<feature type="signal peptide" evidence="2">
    <location>
        <begin position="1"/>
        <end position="23"/>
    </location>
</feature>
<keyword evidence="4" id="KW-1185">Reference proteome</keyword>
<reference evidence="3 4" key="1">
    <citation type="submission" date="2019-10" db="EMBL/GenBank/DDBJ databases">
        <title>Assembly and Annotation for the nematode Trichostrongylus colubriformis.</title>
        <authorList>
            <person name="Martin J."/>
        </authorList>
    </citation>
    <scope>NUCLEOTIDE SEQUENCE [LARGE SCALE GENOMIC DNA]</scope>
    <source>
        <strain evidence="3">G859</strain>
        <tissue evidence="3">Whole worm</tissue>
    </source>
</reference>
<keyword evidence="1" id="KW-0472">Membrane</keyword>
<dbReference type="Proteomes" id="UP001331761">
    <property type="component" value="Unassembled WGS sequence"/>
</dbReference>
<gene>
    <name evidence="3" type="ORF">GCK32_004087</name>
</gene>
<dbReference type="AlphaFoldDB" id="A0AAN8FCV2"/>
<keyword evidence="1" id="KW-1133">Transmembrane helix</keyword>
<keyword evidence="1" id="KW-0812">Transmembrane</keyword>
<dbReference type="EMBL" id="WIXE01017484">
    <property type="protein sequence ID" value="KAK5971697.1"/>
    <property type="molecule type" value="Genomic_DNA"/>
</dbReference>
<comment type="caution">
    <text evidence="3">The sequence shown here is derived from an EMBL/GenBank/DDBJ whole genome shotgun (WGS) entry which is preliminary data.</text>
</comment>
<name>A0AAN8FCV2_TRICO</name>
<evidence type="ECO:0000256" key="1">
    <source>
        <dbReference type="SAM" id="Phobius"/>
    </source>
</evidence>
<evidence type="ECO:0000256" key="2">
    <source>
        <dbReference type="SAM" id="SignalP"/>
    </source>
</evidence>
<accession>A0AAN8FCV2</accession>